<proteinExistence type="inferred from homology"/>
<dbReference type="AlphaFoldDB" id="A0AAD2CUW7"/>
<evidence type="ECO:0000313" key="4">
    <source>
        <dbReference type="EMBL" id="CAJ1937179.1"/>
    </source>
</evidence>
<evidence type="ECO:0000256" key="1">
    <source>
        <dbReference type="ARBA" id="ARBA00008987"/>
    </source>
</evidence>
<evidence type="ECO:0000256" key="2">
    <source>
        <dbReference type="SAM" id="MobiDB-lite"/>
    </source>
</evidence>
<evidence type="ECO:0000313" key="5">
    <source>
        <dbReference type="Proteomes" id="UP001295423"/>
    </source>
</evidence>
<dbReference type="EMBL" id="CAKOGP040000613">
    <property type="protein sequence ID" value="CAJ1937179.1"/>
    <property type="molecule type" value="Genomic_DNA"/>
</dbReference>
<feature type="compositionally biased region" description="Basic and acidic residues" evidence="2">
    <location>
        <begin position="159"/>
        <end position="173"/>
    </location>
</feature>
<dbReference type="CDD" id="cd02961">
    <property type="entry name" value="PDI_a_family"/>
    <property type="match status" value="1"/>
</dbReference>
<dbReference type="InterPro" id="IPR013766">
    <property type="entry name" value="Thioredoxin_domain"/>
</dbReference>
<reference evidence="4" key="1">
    <citation type="submission" date="2023-08" db="EMBL/GenBank/DDBJ databases">
        <authorList>
            <person name="Audoor S."/>
            <person name="Bilcke G."/>
        </authorList>
    </citation>
    <scope>NUCLEOTIDE SEQUENCE</scope>
</reference>
<dbReference type="Proteomes" id="UP001295423">
    <property type="component" value="Unassembled WGS sequence"/>
</dbReference>
<comment type="similarity">
    <text evidence="1">Belongs to the thioredoxin family.</text>
</comment>
<feature type="region of interest" description="Disordered" evidence="2">
    <location>
        <begin position="156"/>
        <end position="180"/>
    </location>
</feature>
<name>A0AAD2CUW7_9STRA</name>
<sequence>MVPSKPQIISLNSPEEFKHFLEEDERLCAIKFHASWCKSCKVFGKQYERIGKEIGNLVAIDDISTVTRMGEIRLAEIEYGKNADLCKSLGVKKVPSIFFYFKGNKLDGFPCGPKRIAHTLERLNHYRSLSSTELDFEADMGQGNVLGDALLENLQSQRKNPDRDKDTTSHQEEQSNVSNR</sequence>
<dbReference type="SUPFAM" id="SSF52833">
    <property type="entry name" value="Thioredoxin-like"/>
    <property type="match status" value="1"/>
</dbReference>
<comment type="caution">
    <text evidence="4">The sequence shown here is derived from an EMBL/GenBank/DDBJ whole genome shotgun (WGS) entry which is preliminary data.</text>
</comment>
<dbReference type="Pfam" id="PF00085">
    <property type="entry name" value="Thioredoxin"/>
    <property type="match status" value="1"/>
</dbReference>
<gene>
    <name evidence="4" type="ORF">CYCCA115_LOCUS5546</name>
</gene>
<dbReference type="PANTHER" id="PTHR43601:SF32">
    <property type="entry name" value="THIOREDOXIN-LIKE 2-2, CHLOROPLASTIC"/>
    <property type="match status" value="1"/>
</dbReference>
<dbReference type="PANTHER" id="PTHR43601">
    <property type="entry name" value="THIOREDOXIN, MITOCHONDRIAL"/>
    <property type="match status" value="1"/>
</dbReference>
<accession>A0AAD2CUW7</accession>
<feature type="domain" description="Thioredoxin" evidence="3">
    <location>
        <begin position="13"/>
        <end position="107"/>
    </location>
</feature>
<dbReference type="InterPro" id="IPR036249">
    <property type="entry name" value="Thioredoxin-like_sf"/>
</dbReference>
<organism evidence="4 5">
    <name type="scientific">Cylindrotheca closterium</name>
    <dbReference type="NCBI Taxonomy" id="2856"/>
    <lineage>
        <taxon>Eukaryota</taxon>
        <taxon>Sar</taxon>
        <taxon>Stramenopiles</taxon>
        <taxon>Ochrophyta</taxon>
        <taxon>Bacillariophyta</taxon>
        <taxon>Bacillariophyceae</taxon>
        <taxon>Bacillariophycidae</taxon>
        <taxon>Bacillariales</taxon>
        <taxon>Bacillariaceae</taxon>
        <taxon>Cylindrotheca</taxon>
    </lineage>
</organism>
<dbReference type="Gene3D" id="3.40.30.10">
    <property type="entry name" value="Glutaredoxin"/>
    <property type="match status" value="1"/>
</dbReference>
<dbReference type="GO" id="GO:0045454">
    <property type="term" value="P:cell redox homeostasis"/>
    <property type="evidence" value="ECO:0007669"/>
    <property type="project" value="TreeGrafter"/>
</dbReference>
<protein>
    <recommendedName>
        <fullName evidence="3">Thioredoxin domain-containing protein</fullName>
    </recommendedName>
</protein>
<evidence type="ECO:0000259" key="3">
    <source>
        <dbReference type="Pfam" id="PF00085"/>
    </source>
</evidence>
<keyword evidence="5" id="KW-1185">Reference proteome</keyword>